<dbReference type="GO" id="GO:0006508">
    <property type="term" value="P:proteolysis"/>
    <property type="evidence" value="ECO:0007669"/>
    <property type="project" value="UniProtKB-KW"/>
</dbReference>
<evidence type="ECO:0000256" key="4">
    <source>
        <dbReference type="ARBA" id="ARBA00022825"/>
    </source>
</evidence>
<dbReference type="Pfam" id="PF03572">
    <property type="entry name" value="Peptidase_S41"/>
    <property type="match status" value="1"/>
</dbReference>
<dbReference type="InterPro" id="IPR005151">
    <property type="entry name" value="Tail-specific_protease"/>
</dbReference>
<sequence>MIAFNQIKTLGAVLISVAIGASFGPGLNGCSDQSAQMETALASLGFDFYRLSERGRREIGRFSAVFQEYAADPENTRQLKHFRDAYKRISDAYVDDLPDGKLIEAAVQGVKAQNPKPHSLPAAQLVEIALDAMTAALDPHSAYLNPEELHESELVTSGEFGGLGIQITQQDGLIKVIAPIEGTPAERAGIKTGDLITHIDGVSVRGMSLKDAVNTMRGQPGTKVELTLQRDGRSPMRISVGRAIITIEPVRWFVEGDIAYARVVGFNEKAAQRLEEALSDLRAHHPHLAGLVLDLRNNPGGLLDQSVAIADAFLDNGLIVKIRGRQAASERGFPAEPGDLVAGLPIVVLINAGSASAAEIVAAALGDNGRATVMGSTSFGKGSVQTIMRLPEGGALKLTTALYYSPSGSQIQARGITPRIQLLPAKDKDAEQEPHEVDLPGALPARDPVRQMAETSVDTQMCPPVGPTKDREIGCAMAYLKAGSTDRFLAAIKAQPRL</sequence>
<dbReference type="PANTHER" id="PTHR32060">
    <property type="entry name" value="TAIL-SPECIFIC PROTEASE"/>
    <property type="match status" value="1"/>
</dbReference>
<dbReference type="EMBL" id="UIDG01000108">
    <property type="protein sequence ID" value="SUS05429.1"/>
    <property type="molecule type" value="Genomic_DNA"/>
</dbReference>
<dbReference type="FunFam" id="2.30.42.10:FF:000063">
    <property type="entry name" value="Peptidase, S41 family"/>
    <property type="match status" value="1"/>
</dbReference>
<dbReference type="SUPFAM" id="SSF52096">
    <property type="entry name" value="ClpP/crotonase"/>
    <property type="match status" value="1"/>
</dbReference>
<dbReference type="Gene3D" id="3.90.226.10">
    <property type="entry name" value="2-enoyl-CoA Hydratase, Chain A, domain 1"/>
    <property type="match status" value="1"/>
</dbReference>
<evidence type="ECO:0000313" key="6">
    <source>
        <dbReference type="EMBL" id="SUS05429.1"/>
    </source>
</evidence>
<gene>
    <name evidence="6" type="primary">ctpA</name>
    <name evidence="6" type="ORF">DF3PB_1960004</name>
</gene>
<dbReference type="SUPFAM" id="SSF50156">
    <property type="entry name" value="PDZ domain-like"/>
    <property type="match status" value="1"/>
</dbReference>
<protein>
    <submittedName>
        <fullName evidence="6">Carboxy-terminal-processing protease</fullName>
        <ecNumber evidence="6">3.4.21.102</ecNumber>
    </submittedName>
</protein>
<dbReference type="Gene3D" id="2.30.42.10">
    <property type="match status" value="1"/>
</dbReference>
<dbReference type="CDD" id="cd07560">
    <property type="entry name" value="Peptidase_S41_CPP"/>
    <property type="match status" value="1"/>
</dbReference>
<dbReference type="PANTHER" id="PTHR32060:SF30">
    <property type="entry name" value="CARBOXY-TERMINAL PROCESSING PROTEASE CTPA"/>
    <property type="match status" value="1"/>
</dbReference>
<dbReference type="InterPro" id="IPR036034">
    <property type="entry name" value="PDZ_sf"/>
</dbReference>
<dbReference type="CDD" id="cd06782">
    <property type="entry name" value="cpPDZ_CPP-like"/>
    <property type="match status" value="1"/>
</dbReference>
<accession>A0A380TD05</accession>
<dbReference type="GO" id="GO:0004252">
    <property type="term" value="F:serine-type endopeptidase activity"/>
    <property type="evidence" value="ECO:0007669"/>
    <property type="project" value="UniProtKB-EC"/>
</dbReference>
<dbReference type="InterPro" id="IPR004447">
    <property type="entry name" value="Peptidase_S41A"/>
</dbReference>
<dbReference type="InterPro" id="IPR001478">
    <property type="entry name" value="PDZ"/>
</dbReference>
<keyword evidence="2 6" id="KW-0645">Protease</keyword>
<dbReference type="PROSITE" id="PS50106">
    <property type="entry name" value="PDZ"/>
    <property type="match status" value="1"/>
</dbReference>
<dbReference type="Pfam" id="PF17820">
    <property type="entry name" value="PDZ_6"/>
    <property type="match status" value="1"/>
</dbReference>
<dbReference type="InterPro" id="IPR029045">
    <property type="entry name" value="ClpP/crotonase-like_dom_sf"/>
</dbReference>
<feature type="domain" description="PDZ" evidence="5">
    <location>
        <begin position="161"/>
        <end position="217"/>
    </location>
</feature>
<evidence type="ECO:0000256" key="1">
    <source>
        <dbReference type="ARBA" id="ARBA00009179"/>
    </source>
</evidence>
<evidence type="ECO:0000259" key="5">
    <source>
        <dbReference type="PROSITE" id="PS50106"/>
    </source>
</evidence>
<organism evidence="6">
    <name type="scientific">metagenome</name>
    <dbReference type="NCBI Taxonomy" id="256318"/>
    <lineage>
        <taxon>unclassified sequences</taxon>
        <taxon>metagenomes</taxon>
    </lineage>
</organism>
<dbReference type="Gene3D" id="3.30.750.44">
    <property type="match status" value="1"/>
</dbReference>
<keyword evidence="4" id="KW-0720">Serine protease</keyword>
<comment type="similarity">
    <text evidence="1">Belongs to the peptidase S41A family.</text>
</comment>
<proteinExistence type="inferred from homology"/>
<dbReference type="SMART" id="SM00228">
    <property type="entry name" value="PDZ"/>
    <property type="match status" value="1"/>
</dbReference>
<evidence type="ECO:0000256" key="3">
    <source>
        <dbReference type="ARBA" id="ARBA00022801"/>
    </source>
</evidence>
<dbReference type="InterPro" id="IPR041489">
    <property type="entry name" value="PDZ_6"/>
</dbReference>
<dbReference type="AlphaFoldDB" id="A0A380TD05"/>
<dbReference type="EC" id="3.4.21.102" evidence="6"/>
<evidence type="ECO:0000256" key="2">
    <source>
        <dbReference type="ARBA" id="ARBA00022670"/>
    </source>
</evidence>
<dbReference type="GO" id="GO:0030288">
    <property type="term" value="C:outer membrane-bounded periplasmic space"/>
    <property type="evidence" value="ECO:0007669"/>
    <property type="project" value="TreeGrafter"/>
</dbReference>
<dbReference type="NCBIfam" id="TIGR00225">
    <property type="entry name" value="prc"/>
    <property type="match status" value="1"/>
</dbReference>
<dbReference type="SMART" id="SM00245">
    <property type="entry name" value="TSPc"/>
    <property type="match status" value="1"/>
</dbReference>
<keyword evidence="3 6" id="KW-0378">Hydrolase</keyword>
<dbReference type="GO" id="GO:0007165">
    <property type="term" value="P:signal transduction"/>
    <property type="evidence" value="ECO:0007669"/>
    <property type="project" value="TreeGrafter"/>
</dbReference>
<name>A0A380TD05_9ZZZZ</name>
<reference evidence="6" key="1">
    <citation type="submission" date="2018-07" db="EMBL/GenBank/DDBJ databases">
        <authorList>
            <person name="Quirk P.G."/>
            <person name="Krulwich T.A."/>
        </authorList>
    </citation>
    <scope>NUCLEOTIDE SEQUENCE</scope>
</reference>